<keyword evidence="8" id="KW-0443">Lipid metabolism</keyword>
<feature type="active site" evidence="4">
    <location>
        <position position="83"/>
    </location>
</feature>
<dbReference type="PANTHER" id="PTHR11716:SF100">
    <property type="entry name" value="PHOSPHOLIPASE A2"/>
    <property type="match status" value="1"/>
</dbReference>
<dbReference type="OMA" id="CANPGAN"/>
<feature type="binding site" evidence="5">
    <location>
        <position position="67"/>
    </location>
    <ligand>
        <name>Ca(2+)</name>
        <dbReference type="ChEBI" id="CHEBI:29108"/>
    </ligand>
</feature>
<evidence type="ECO:0000256" key="3">
    <source>
        <dbReference type="ARBA" id="ARBA00023157"/>
    </source>
</evidence>
<dbReference type="CDD" id="cd00125">
    <property type="entry name" value="PLA2c"/>
    <property type="match status" value="1"/>
</dbReference>
<dbReference type="Pfam" id="PF00068">
    <property type="entry name" value="Phospholip_A2_1"/>
    <property type="match status" value="1"/>
</dbReference>
<sequence>MQSVAMKAFSFTRIVLMVCVGCVFPVEAVPIGPESVVGFGEIVMCLGDLGFSEGLAYDGYGCYCGIGGQGTPVDETDSCCQEHDDCYGRAVTAEGNCNTLETYAIPYSYTKYTDESGKCAIKCKAEADYPWYSINPKCEAFMCECDRMGAQCFADKRSSYNHDFVDYDKNSC</sequence>
<keyword evidence="11" id="KW-1185">Reference proteome</keyword>
<dbReference type="InterPro" id="IPR016090">
    <property type="entry name" value="PLA2-like_dom"/>
</dbReference>
<accession>A0A913ZBG6</accession>
<feature type="domain" description="Phospholipase A2-like central" evidence="9">
    <location>
        <begin position="35"/>
        <end position="172"/>
    </location>
</feature>
<feature type="disulfide bond" evidence="6">
    <location>
        <begin position="64"/>
        <end position="80"/>
    </location>
</feature>
<dbReference type="GO" id="GO:0050482">
    <property type="term" value="P:arachidonate secretion"/>
    <property type="evidence" value="ECO:0007669"/>
    <property type="project" value="InterPro"/>
</dbReference>
<protein>
    <recommendedName>
        <fullName evidence="8">Phospholipase A2</fullName>
        <ecNumber evidence="8">3.1.1.4</ecNumber>
    </recommendedName>
</protein>
<dbReference type="OrthoDB" id="5841574at2759"/>
<keyword evidence="2 8" id="KW-0964">Secreted</keyword>
<keyword evidence="3 6" id="KW-1015">Disulfide bond</keyword>
<dbReference type="GO" id="GO:0047498">
    <property type="term" value="F:calcium-dependent phospholipase A2 activity"/>
    <property type="evidence" value="ECO:0007669"/>
    <property type="project" value="TreeGrafter"/>
</dbReference>
<evidence type="ECO:0000313" key="11">
    <source>
        <dbReference type="Proteomes" id="UP000887568"/>
    </source>
</evidence>
<keyword evidence="5 8" id="KW-0106">Calcium</keyword>
<feature type="disulfide bond" evidence="6">
    <location>
        <begin position="79"/>
        <end position="152"/>
    </location>
</feature>
<dbReference type="EC" id="3.1.1.4" evidence="8"/>
<dbReference type="InterPro" id="IPR033113">
    <property type="entry name" value="PLA2_histidine"/>
</dbReference>
<keyword evidence="8" id="KW-0378">Hydrolase</keyword>
<dbReference type="EnsemblMetazoa" id="XM_038193196.1">
    <property type="protein sequence ID" value="XP_038049124.1"/>
    <property type="gene ID" value="LOC119722835"/>
</dbReference>
<dbReference type="RefSeq" id="XP_038049123.1">
    <property type="nucleotide sequence ID" value="XM_038193195.1"/>
</dbReference>
<dbReference type="GO" id="GO:0006644">
    <property type="term" value="P:phospholipid metabolic process"/>
    <property type="evidence" value="ECO:0007669"/>
    <property type="project" value="InterPro"/>
</dbReference>
<feature type="disulfide bond" evidence="6">
    <location>
        <begin position="123"/>
        <end position="143"/>
    </location>
</feature>
<proteinExistence type="inferred from homology"/>
<dbReference type="InterPro" id="IPR036444">
    <property type="entry name" value="PLipase_A2_dom_sf"/>
</dbReference>
<evidence type="ECO:0000256" key="6">
    <source>
        <dbReference type="PIRSR" id="PIRSR601211-3"/>
    </source>
</evidence>
<dbReference type="AlphaFoldDB" id="A0A913ZBG6"/>
<dbReference type="GO" id="GO:0016042">
    <property type="term" value="P:lipid catabolic process"/>
    <property type="evidence" value="ECO:0007669"/>
    <property type="project" value="InterPro"/>
</dbReference>
<dbReference type="GO" id="GO:0005543">
    <property type="term" value="F:phospholipid binding"/>
    <property type="evidence" value="ECO:0007669"/>
    <property type="project" value="TreeGrafter"/>
</dbReference>
<dbReference type="EnsemblMetazoa" id="XM_038193195.1">
    <property type="protein sequence ID" value="XP_038049123.1"/>
    <property type="gene ID" value="LOC119722835"/>
</dbReference>
<dbReference type="SMART" id="SM00085">
    <property type="entry name" value="PA2c"/>
    <property type="match status" value="1"/>
</dbReference>
<feature type="binding site" evidence="5">
    <location>
        <position position="63"/>
    </location>
    <ligand>
        <name>Ca(2+)</name>
        <dbReference type="ChEBI" id="CHEBI:29108"/>
    </ligand>
</feature>
<dbReference type="GO" id="GO:0005576">
    <property type="term" value="C:extracellular region"/>
    <property type="evidence" value="ECO:0007669"/>
    <property type="project" value="UniProtKB-SubCell"/>
</dbReference>
<evidence type="ECO:0000256" key="5">
    <source>
        <dbReference type="PIRSR" id="PIRSR601211-2"/>
    </source>
</evidence>
<comment type="subcellular location">
    <subcellularLocation>
        <location evidence="1 8">Secreted</location>
    </subcellularLocation>
</comment>
<feature type="binding site" evidence="5">
    <location>
        <position position="65"/>
    </location>
    <ligand>
        <name>Ca(2+)</name>
        <dbReference type="ChEBI" id="CHEBI:29108"/>
    </ligand>
</feature>
<organism evidence="10 11">
    <name type="scientific">Patiria miniata</name>
    <name type="common">Bat star</name>
    <name type="synonym">Asterina miniata</name>
    <dbReference type="NCBI Taxonomy" id="46514"/>
    <lineage>
        <taxon>Eukaryota</taxon>
        <taxon>Metazoa</taxon>
        <taxon>Echinodermata</taxon>
        <taxon>Eleutherozoa</taxon>
        <taxon>Asterozoa</taxon>
        <taxon>Asteroidea</taxon>
        <taxon>Valvatacea</taxon>
        <taxon>Valvatida</taxon>
        <taxon>Asterinidae</taxon>
        <taxon>Patiria</taxon>
    </lineage>
</organism>
<dbReference type="GeneID" id="119722835"/>
<dbReference type="SUPFAM" id="SSF48619">
    <property type="entry name" value="Phospholipase A2, PLA2"/>
    <property type="match status" value="1"/>
</dbReference>
<feature type="chain" id="PRO_5039737641" description="Phospholipase A2" evidence="8">
    <location>
        <begin position="29"/>
        <end position="172"/>
    </location>
</feature>
<evidence type="ECO:0000256" key="1">
    <source>
        <dbReference type="ARBA" id="ARBA00004613"/>
    </source>
</evidence>
<feature type="signal peptide" evidence="8">
    <location>
        <begin position="1"/>
        <end position="28"/>
    </location>
</feature>
<keyword evidence="5" id="KW-0479">Metal-binding</keyword>
<comment type="similarity">
    <text evidence="7">Belongs to the phospholipase A2 family.</text>
</comment>
<evidence type="ECO:0000256" key="8">
    <source>
        <dbReference type="RuleBase" id="RU361236"/>
    </source>
</evidence>
<dbReference type="PROSITE" id="PS00118">
    <property type="entry name" value="PA2_HIS"/>
    <property type="match status" value="1"/>
</dbReference>
<evidence type="ECO:0000256" key="4">
    <source>
        <dbReference type="PIRSR" id="PIRSR601211-1"/>
    </source>
</evidence>
<dbReference type="InterPro" id="IPR001211">
    <property type="entry name" value="PLA2"/>
</dbReference>
<evidence type="ECO:0000259" key="9">
    <source>
        <dbReference type="SMART" id="SM00085"/>
    </source>
</evidence>
<comment type="cofactor">
    <cofactor evidence="5">
        <name>Ca(2+)</name>
        <dbReference type="ChEBI" id="CHEBI:29108"/>
    </cofactor>
    <text evidence="5">Binds 1 Ca(2+) ion per subunit.</text>
</comment>
<feature type="active site" evidence="4">
    <location>
        <position position="146"/>
    </location>
</feature>
<evidence type="ECO:0000256" key="2">
    <source>
        <dbReference type="ARBA" id="ARBA00022525"/>
    </source>
</evidence>
<reference evidence="10" key="1">
    <citation type="submission" date="2022-11" db="UniProtKB">
        <authorList>
            <consortium name="EnsemblMetazoa"/>
        </authorList>
    </citation>
    <scope>IDENTIFICATION</scope>
</reference>
<evidence type="ECO:0000313" key="10">
    <source>
        <dbReference type="EnsemblMetazoa" id="XP_038049123.1"/>
    </source>
</evidence>
<dbReference type="Gene3D" id="1.20.90.10">
    <property type="entry name" value="Phospholipase A2 domain"/>
    <property type="match status" value="1"/>
</dbReference>
<evidence type="ECO:0000256" key="7">
    <source>
        <dbReference type="RuleBase" id="RU003654"/>
    </source>
</evidence>
<comment type="catalytic activity">
    <reaction evidence="8">
        <text>a 1,2-diacyl-sn-glycero-3-phosphocholine + H2O = a 1-acyl-sn-glycero-3-phosphocholine + a fatty acid + H(+)</text>
        <dbReference type="Rhea" id="RHEA:15801"/>
        <dbReference type="ChEBI" id="CHEBI:15377"/>
        <dbReference type="ChEBI" id="CHEBI:15378"/>
        <dbReference type="ChEBI" id="CHEBI:28868"/>
        <dbReference type="ChEBI" id="CHEBI:57643"/>
        <dbReference type="ChEBI" id="CHEBI:58168"/>
        <dbReference type="EC" id="3.1.1.4"/>
    </reaction>
</comment>
<feature type="binding site" evidence="5">
    <location>
        <position position="84"/>
    </location>
    <ligand>
        <name>Ca(2+)</name>
        <dbReference type="ChEBI" id="CHEBI:29108"/>
    </ligand>
</feature>
<dbReference type="PRINTS" id="PR00389">
    <property type="entry name" value="PHPHLIPASEA2"/>
</dbReference>
<feature type="disulfide bond" evidence="6">
    <location>
        <begin position="86"/>
        <end position="145"/>
    </location>
</feature>
<feature type="disulfide bond" evidence="6">
    <location>
        <begin position="97"/>
        <end position="138"/>
    </location>
</feature>
<dbReference type="RefSeq" id="XP_038049124.1">
    <property type="nucleotide sequence ID" value="XM_038193196.1"/>
</dbReference>
<dbReference type="Proteomes" id="UP000887568">
    <property type="component" value="Unplaced"/>
</dbReference>
<keyword evidence="8" id="KW-0732">Signal</keyword>
<name>A0A913ZBG6_PATMI</name>
<dbReference type="GO" id="GO:0005509">
    <property type="term" value="F:calcium ion binding"/>
    <property type="evidence" value="ECO:0007669"/>
    <property type="project" value="InterPro"/>
</dbReference>
<dbReference type="PANTHER" id="PTHR11716">
    <property type="entry name" value="PHOSPHOLIPASE A2 FAMILY MEMBER"/>
    <property type="match status" value="1"/>
</dbReference>